<keyword evidence="9 11" id="KW-0170">Cobalt</keyword>
<feature type="domain" description="Ribonucleotide reductase large subunit C-terminal" evidence="13">
    <location>
        <begin position="103"/>
        <end position="649"/>
    </location>
</feature>
<evidence type="ECO:0000313" key="14">
    <source>
        <dbReference type="EMBL" id="ACT51872.1"/>
    </source>
</evidence>
<evidence type="ECO:0000256" key="11">
    <source>
        <dbReference type="RuleBase" id="RU364064"/>
    </source>
</evidence>
<comment type="catalytic activity">
    <reaction evidence="10 11">
        <text>a 2'-deoxyribonucleoside 5'-diphosphate + [thioredoxin]-disulfide + H2O = a ribonucleoside 5'-diphosphate + [thioredoxin]-dithiol</text>
        <dbReference type="Rhea" id="RHEA:23252"/>
        <dbReference type="Rhea" id="RHEA-COMP:10698"/>
        <dbReference type="Rhea" id="RHEA-COMP:10700"/>
        <dbReference type="ChEBI" id="CHEBI:15377"/>
        <dbReference type="ChEBI" id="CHEBI:29950"/>
        <dbReference type="ChEBI" id="CHEBI:50058"/>
        <dbReference type="ChEBI" id="CHEBI:57930"/>
        <dbReference type="ChEBI" id="CHEBI:73316"/>
        <dbReference type="EC" id="1.17.4.1"/>
    </reaction>
</comment>
<comment type="cofactor">
    <cofactor evidence="1 11">
        <name>adenosylcob(III)alamin</name>
        <dbReference type="ChEBI" id="CHEBI:18408"/>
    </cofactor>
</comment>
<reference evidence="14 15" key="2">
    <citation type="journal article" date="2011" name="J. Bacteriol.">
        <title>Genomes of three methylotrophs from a single niche uncover genetic and metabolic divergence of Methylophilaceae.</title>
        <authorList>
            <person name="Lapidus A."/>
            <person name="Clum A."/>
            <person name="Labutti K."/>
            <person name="Kaluzhnaya M.G."/>
            <person name="Lim S."/>
            <person name="Beck D.A."/>
            <person name="Glavina Del Rio T."/>
            <person name="Nolan M."/>
            <person name="Mavromatis K."/>
            <person name="Huntemann M."/>
            <person name="Lucas S."/>
            <person name="Lidstrom M.E."/>
            <person name="Ivanova N."/>
            <person name="Chistoserdova L."/>
        </authorList>
    </citation>
    <scope>NUCLEOTIDE SEQUENCE [LARGE SCALE GENOMIC DNA]</scope>
    <source>
        <strain evidence="14 15">SIP3-4</strain>
    </source>
</reference>
<dbReference type="Pfam" id="PF00317">
    <property type="entry name" value="Ribonuc_red_lgN"/>
    <property type="match status" value="1"/>
</dbReference>
<dbReference type="InterPro" id="IPR050862">
    <property type="entry name" value="RdRp_reductase_class-2"/>
</dbReference>
<dbReference type="Pfam" id="PF02867">
    <property type="entry name" value="Ribonuc_red_lgC"/>
    <property type="match status" value="1"/>
</dbReference>
<dbReference type="PRINTS" id="PR01183">
    <property type="entry name" value="RIBORDTASEM1"/>
</dbReference>
<dbReference type="EMBL" id="CP001674">
    <property type="protein sequence ID" value="ACT51872.1"/>
    <property type="molecule type" value="Genomic_DNA"/>
</dbReference>
<keyword evidence="5 11" id="KW-0547">Nucleotide-binding</keyword>
<evidence type="ECO:0000256" key="3">
    <source>
        <dbReference type="ARBA" id="ARBA00022628"/>
    </source>
</evidence>
<evidence type="ECO:0000313" key="15">
    <source>
        <dbReference type="Proteomes" id="UP000002743"/>
    </source>
</evidence>
<feature type="domain" description="Ribonucleotide reductase large subunit N-terminal" evidence="12">
    <location>
        <begin position="20"/>
        <end position="91"/>
    </location>
</feature>
<evidence type="ECO:0000256" key="2">
    <source>
        <dbReference type="ARBA" id="ARBA00007405"/>
    </source>
</evidence>
<dbReference type="GO" id="GO:0004748">
    <property type="term" value="F:ribonucleoside-diphosphate reductase activity, thioredoxin disulfide as acceptor"/>
    <property type="evidence" value="ECO:0007669"/>
    <property type="project" value="UniProtKB-EC"/>
</dbReference>
<dbReference type="Gene3D" id="3.20.70.20">
    <property type="match status" value="1"/>
</dbReference>
<dbReference type="InterPro" id="IPR013509">
    <property type="entry name" value="RNR_lsu_N"/>
</dbReference>
<dbReference type="GO" id="GO:0071897">
    <property type="term" value="P:DNA biosynthetic process"/>
    <property type="evidence" value="ECO:0007669"/>
    <property type="project" value="UniProtKB-KW"/>
</dbReference>
<dbReference type="PANTHER" id="PTHR43371:SF1">
    <property type="entry name" value="RIBONUCLEOSIDE-DIPHOSPHATE REDUCTASE"/>
    <property type="match status" value="1"/>
</dbReference>
<dbReference type="HOGENOM" id="CLU_000404_2_0_4"/>
<keyword evidence="15" id="KW-1185">Reference proteome</keyword>
<evidence type="ECO:0000256" key="7">
    <source>
        <dbReference type="ARBA" id="ARBA00023116"/>
    </source>
</evidence>
<dbReference type="NCBIfam" id="TIGR02504">
    <property type="entry name" value="NrdJ_Z"/>
    <property type="match status" value="1"/>
</dbReference>
<dbReference type="AlphaFoldDB" id="C6XBA2"/>
<dbReference type="eggNOG" id="COG0209">
    <property type="taxonomic scope" value="Bacteria"/>
</dbReference>
<organism evidence="14 15">
    <name type="scientific">Methylovorus glucosotrophus (strain SIP3-4)</name>
    <dbReference type="NCBI Taxonomy" id="582744"/>
    <lineage>
        <taxon>Bacteria</taxon>
        <taxon>Pseudomonadati</taxon>
        <taxon>Pseudomonadota</taxon>
        <taxon>Betaproteobacteria</taxon>
        <taxon>Nitrosomonadales</taxon>
        <taxon>Methylophilaceae</taxon>
        <taxon>Methylovorus</taxon>
    </lineage>
</organism>
<evidence type="ECO:0000256" key="1">
    <source>
        <dbReference type="ARBA" id="ARBA00001922"/>
    </source>
</evidence>
<dbReference type="GO" id="GO:0005524">
    <property type="term" value="F:ATP binding"/>
    <property type="evidence" value="ECO:0007669"/>
    <property type="project" value="InterPro"/>
</dbReference>
<reference evidence="15" key="1">
    <citation type="submission" date="2009-07" db="EMBL/GenBank/DDBJ databases">
        <title>Complete sequence of chromosome of Methylovorus sp. SIP3-4.</title>
        <authorList>
            <person name="Lucas S."/>
            <person name="Copeland A."/>
            <person name="Lapidus A."/>
            <person name="Glavina del Rio T."/>
            <person name="Tice H."/>
            <person name="Bruce D."/>
            <person name="Goodwin L."/>
            <person name="Pitluck S."/>
            <person name="Clum A."/>
            <person name="Larimer F."/>
            <person name="Land M."/>
            <person name="Hauser L."/>
            <person name="Kyrpides N."/>
            <person name="Mikhailova N."/>
            <person name="Kayluzhnaya M."/>
            <person name="Chistoserdova L."/>
        </authorList>
    </citation>
    <scope>NUCLEOTIDE SEQUENCE [LARGE SCALE GENOMIC DNA]</scope>
    <source>
        <strain evidence="15">SIP3-4</strain>
    </source>
</reference>
<comment type="similarity">
    <text evidence="2 11">Belongs to the ribonucleoside diphosphate reductase class-2 family.</text>
</comment>
<keyword evidence="6 11" id="KW-0560">Oxidoreductase</keyword>
<keyword evidence="7" id="KW-0215">Deoxyribonucleotide synthesis</keyword>
<name>C6XBA2_METGS</name>
<evidence type="ECO:0000259" key="12">
    <source>
        <dbReference type="Pfam" id="PF00317"/>
    </source>
</evidence>
<dbReference type="SUPFAM" id="SSF51998">
    <property type="entry name" value="PFL-like glycyl radical enzymes"/>
    <property type="match status" value="1"/>
</dbReference>
<evidence type="ECO:0000256" key="6">
    <source>
        <dbReference type="ARBA" id="ARBA00023002"/>
    </source>
</evidence>
<gene>
    <name evidence="14" type="ordered locus">Msip34_2635</name>
</gene>
<evidence type="ECO:0000259" key="13">
    <source>
        <dbReference type="Pfam" id="PF02867"/>
    </source>
</evidence>
<proteinExistence type="inferred from homology"/>
<dbReference type="OrthoDB" id="9762933at2"/>
<dbReference type="KEGG" id="mei:Msip34_2635"/>
<protein>
    <recommendedName>
        <fullName evidence="11">Vitamin B12-dependent ribonucleotide reductase</fullName>
        <ecNumber evidence="11">1.17.4.1</ecNumber>
    </recommendedName>
</protein>
<dbReference type="EC" id="1.17.4.1" evidence="11"/>
<dbReference type="InterPro" id="IPR000788">
    <property type="entry name" value="RNR_lg_C"/>
</dbReference>
<dbReference type="GO" id="GO:0009263">
    <property type="term" value="P:deoxyribonucleotide biosynthetic process"/>
    <property type="evidence" value="ECO:0007669"/>
    <property type="project" value="UniProtKB-KW"/>
</dbReference>
<comment type="function">
    <text evidence="11">Catalyzes the reduction of ribonucleotides to deoxyribonucleotides. May function to provide a pool of deoxyribonucleotide precursors for DNA repair during oxygen limitation and/or for immediate growth after restoration of oxygen.</text>
</comment>
<evidence type="ECO:0000256" key="5">
    <source>
        <dbReference type="ARBA" id="ARBA00022741"/>
    </source>
</evidence>
<dbReference type="GO" id="GO:0031419">
    <property type="term" value="F:cobalamin binding"/>
    <property type="evidence" value="ECO:0007669"/>
    <property type="project" value="UniProtKB-KW"/>
</dbReference>
<keyword evidence="3 11" id="KW-0846">Cobalamin</keyword>
<sequence length="714" mass="80295">MLKAVKASDNATQEVPMQPVSLDIWDKKYRLKTKQGDHIDADMDDTYKRVARALADAEETDAKRSFWYERFLWALRRGAIPAGRITSNAGAQEHKPATSTINCTVSGIIEDSMDGILEKVHEAGLTLKAGCGIGYEFSTLRPKGAFVAGAGAYTSGPLSFMDIYDKMCFTVSSAGGRRGAQMATFDISHPDVTDFIKAKREAGRLRQFNLSTLITKEFMEAVKADAEWKLAFPVTEKEANQDSLNLEDPTQVVWREWPVKNKYLTRESDGKVACRVYKTIKAQRLWDVIMSSTYDFAEPGFILIDRVNEMNNNWFCENIRATNPCGEQPLPPYGACLLGSVNLTKFVREPFTDKAWFDWEEYREVVATFTRMLDNVVEVNGLPLPQQQAEIMRKRRHGMGYLGLGSTLTMLKMKYGDDASLTFTEEVTKIMAEVGWQVGVELAEEKGPAPIMDEEFVVTADLLAKRPEMVKDGIKLGDKVKGKVLMGLYSRYMQQFPDKLRKQIAKNGVRFTHHSSIAPTGTISLSLANNASNGIEPSFAHHYARNVIREGKKSKEKVDVFSYELLAYRELINASAMPFSDKPEEQLPEYFMDSSTISAKAHVDIQAAAQKWIDSSISKTINVPTDYDFGDFKDIYLYAYEKGLKGCTTFRFNPEAFQGVLVTEKDLENTTYKFTLDDGSVVEVKGNEEIEYDGEIHSAANLYDALKEGYYGKF</sequence>
<evidence type="ECO:0000256" key="10">
    <source>
        <dbReference type="ARBA" id="ARBA00047754"/>
    </source>
</evidence>
<dbReference type="CDD" id="cd02888">
    <property type="entry name" value="RNR_II_dimer"/>
    <property type="match status" value="1"/>
</dbReference>
<dbReference type="PANTHER" id="PTHR43371">
    <property type="entry name" value="VITAMIN B12-DEPENDENT RIBONUCLEOTIDE REDUCTASE"/>
    <property type="match status" value="1"/>
</dbReference>
<dbReference type="FunFam" id="3.20.70.20:FF:000040">
    <property type="entry name" value="Vitamin B12-dependent ribonucleotide reductase"/>
    <property type="match status" value="1"/>
</dbReference>
<dbReference type="STRING" id="582744.Msip34_2635"/>
<dbReference type="Proteomes" id="UP000002743">
    <property type="component" value="Chromosome"/>
</dbReference>
<keyword evidence="8" id="KW-1015">Disulfide bond</keyword>
<dbReference type="RefSeq" id="WP_013443334.1">
    <property type="nucleotide sequence ID" value="NC_012969.1"/>
</dbReference>
<evidence type="ECO:0000256" key="9">
    <source>
        <dbReference type="ARBA" id="ARBA00023285"/>
    </source>
</evidence>
<keyword evidence="4 11" id="KW-0237">DNA synthesis</keyword>
<evidence type="ECO:0000256" key="8">
    <source>
        <dbReference type="ARBA" id="ARBA00023157"/>
    </source>
</evidence>
<dbReference type="InterPro" id="IPR013344">
    <property type="entry name" value="RNR_NrdJ/NrdZ"/>
</dbReference>
<accession>C6XBA2</accession>
<evidence type="ECO:0000256" key="4">
    <source>
        <dbReference type="ARBA" id="ARBA00022634"/>
    </source>
</evidence>